<keyword evidence="3" id="KW-0489">Methyltransferase</keyword>
<dbReference type="EMBL" id="CP045121">
    <property type="protein sequence ID" value="QIN77308.1"/>
    <property type="molecule type" value="Genomic_DNA"/>
</dbReference>
<sequence>MRQVPRTASASRAPEPPRCAARPIFASTHREVFAPDRRCFRAYRPLKKLAKSQAVSTSPWVGRTALRRSPEDAPPGGLKDLGPNLRGSGLTTTYPMSAQSVSLSTRPATSSGACSIVRHPSPGIPACSRNASAAAIDSKTHKALLCFTSTVRKLSNSGRPSSARLTTTHFIAPSLNRSTPEPIPNPSAPSALHPAVVKDRSVCSPPKAFGQKPLALAATPVWIPVSSTTVSAHERHYSGSPSPSPRPRTGFPRFGRRAGGRALVRALLEGSGRWGHDGTASPLRLFPLLCSPKGREREPRRAPPSAVFRHALLDSLGIRKEAGVEGADRAREVRERQRADWGAVAGGWQRHREKMSAPMSAITERMVEALGVGPGDRVLDLACGVGDPAFTLSRLVGPEGFVLGLDLSPEMARAARSWAEEHGIGNVGFREIPTELDLGVEPESFDAATCRLGLMFVPDPVAALRELLVALVPGGRISVSAWGRPERNPNFSLPMEVIARHAELPQDGPGLFALPTPSVLGAVLEAAGFTGVEASAFETPVVKAKDAESYWYGLTAMAGPLVSILAPLDEERRRAVRSEVVEEISALFPGGPVEMSGEVVVASGEKGS</sequence>
<dbReference type="PANTHER" id="PTHR43591">
    <property type="entry name" value="METHYLTRANSFERASE"/>
    <property type="match status" value="1"/>
</dbReference>
<feature type="domain" description="Methyltransferase" evidence="2">
    <location>
        <begin position="375"/>
        <end position="481"/>
    </location>
</feature>
<dbReference type="Gene3D" id="3.40.50.150">
    <property type="entry name" value="Vaccinia Virus protein VP39"/>
    <property type="match status" value="1"/>
</dbReference>
<feature type="region of interest" description="Disordered" evidence="1">
    <location>
        <begin position="65"/>
        <end position="84"/>
    </location>
</feature>
<dbReference type="SUPFAM" id="SSF53335">
    <property type="entry name" value="S-adenosyl-L-methionine-dependent methyltransferases"/>
    <property type="match status" value="1"/>
</dbReference>
<name>A0A6G8PS42_9ACTN</name>
<dbReference type="GO" id="GO:0032259">
    <property type="term" value="P:methylation"/>
    <property type="evidence" value="ECO:0007669"/>
    <property type="project" value="UniProtKB-KW"/>
</dbReference>
<dbReference type="Pfam" id="PF13847">
    <property type="entry name" value="Methyltransf_31"/>
    <property type="match status" value="1"/>
</dbReference>
<dbReference type="GO" id="GO:0008168">
    <property type="term" value="F:methyltransferase activity"/>
    <property type="evidence" value="ECO:0007669"/>
    <property type="project" value="UniProtKB-KW"/>
</dbReference>
<proteinExistence type="predicted"/>
<dbReference type="InterPro" id="IPR029063">
    <property type="entry name" value="SAM-dependent_MTases_sf"/>
</dbReference>
<protein>
    <submittedName>
        <fullName evidence="3">Methyltransferase domain-containing protein</fullName>
    </submittedName>
</protein>
<dbReference type="InterPro" id="IPR025714">
    <property type="entry name" value="Methyltranfer_dom"/>
</dbReference>
<dbReference type="AlphaFoldDB" id="A0A6G8PS42"/>
<evidence type="ECO:0000313" key="3">
    <source>
        <dbReference type="EMBL" id="QIN77308.1"/>
    </source>
</evidence>
<accession>A0A6G8PS42</accession>
<gene>
    <name evidence="3" type="ORF">GBA65_00920</name>
</gene>
<evidence type="ECO:0000259" key="2">
    <source>
        <dbReference type="Pfam" id="PF13847"/>
    </source>
</evidence>
<dbReference type="Proteomes" id="UP000502706">
    <property type="component" value="Chromosome"/>
</dbReference>
<evidence type="ECO:0000256" key="1">
    <source>
        <dbReference type="SAM" id="MobiDB-lite"/>
    </source>
</evidence>
<feature type="region of interest" description="Disordered" evidence="1">
    <location>
        <begin position="233"/>
        <end position="255"/>
    </location>
</feature>
<organism evidence="3 4">
    <name type="scientific">Rubrobacter marinus</name>
    <dbReference type="NCBI Taxonomy" id="2653852"/>
    <lineage>
        <taxon>Bacteria</taxon>
        <taxon>Bacillati</taxon>
        <taxon>Actinomycetota</taxon>
        <taxon>Rubrobacteria</taxon>
        <taxon>Rubrobacterales</taxon>
        <taxon>Rubrobacteraceae</taxon>
        <taxon>Rubrobacter</taxon>
    </lineage>
</organism>
<reference evidence="3 4" key="1">
    <citation type="submission" date="2019-10" db="EMBL/GenBank/DDBJ databases">
        <title>Rubrobacter sp nov SCSIO 52915 isolated from a deep-sea sediment in the South China Sea.</title>
        <authorList>
            <person name="Chen R.W."/>
        </authorList>
    </citation>
    <scope>NUCLEOTIDE SEQUENCE [LARGE SCALE GENOMIC DNA]</scope>
    <source>
        <strain evidence="3 4">SCSIO 52915</strain>
    </source>
</reference>
<dbReference type="KEGG" id="rmar:GBA65_00920"/>
<keyword evidence="4" id="KW-1185">Reference proteome</keyword>
<keyword evidence="3" id="KW-0808">Transferase</keyword>
<dbReference type="CDD" id="cd02440">
    <property type="entry name" value="AdoMet_MTases"/>
    <property type="match status" value="1"/>
</dbReference>
<evidence type="ECO:0000313" key="4">
    <source>
        <dbReference type="Proteomes" id="UP000502706"/>
    </source>
</evidence>
<dbReference type="PANTHER" id="PTHR43591:SF24">
    <property type="entry name" value="2-METHOXY-6-POLYPRENYL-1,4-BENZOQUINOL METHYLASE, MITOCHONDRIAL"/>
    <property type="match status" value="1"/>
</dbReference>